<feature type="modified residue" description="4-aspartylphosphate" evidence="6">
    <location>
        <position position="70"/>
    </location>
</feature>
<evidence type="ECO:0000256" key="1">
    <source>
        <dbReference type="ARBA" id="ARBA00022553"/>
    </source>
</evidence>
<evidence type="ECO:0000259" key="7">
    <source>
        <dbReference type="PROSITE" id="PS50110"/>
    </source>
</evidence>
<name>A0A2R5FWI1_NOSCO</name>
<evidence type="ECO:0000256" key="5">
    <source>
        <dbReference type="ARBA" id="ARBA00023163"/>
    </source>
</evidence>
<dbReference type="InterPro" id="IPR001789">
    <property type="entry name" value="Sig_transdc_resp-reg_receiver"/>
</dbReference>
<keyword evidence="4" id="KW-0238">DNA-binding</keyword>
<accession>A0A2R5FWI1</accession>
<dbReference type="Gene3D" id="3.40.50.2300">
    <property type="match status" value="1"/>
</dbReference>
<evidence type="ECO:0000313" key="9">
    <source>
        <dbReference type="Proteomes" id="UP000245124"/>
    </source>
</evidence>
<dbReference type="Pfam" id="PF00072">
    <property type="entry name" value="Response_reg"/>
    <property type="match status" value="1"/>
</dbReference>
<dbReference type="InterPro" id="IPR011006">
    <property type="entry name" value="CheY-like_superfamily"/>
</dbReference>
<evidence type="ECO:0000256" key="4">
    <source>
        <dbReference type="ARBA" id="ARBA00023125"/>
    </source>
</evidence>
<evidence type="ECO:0000256" key="3">
    <source>
        <dbReference type="ARBA" id="ARBA00023015"/>
    </source>
</evidence>
<reference evidence="8 9" key="1">
    <citation type="submission" date="2017-06" db="EMBL/GenBank/DDBJ databases">
        <title>Genome sequencing of cyanobaciteial culture collection at National Institute for Environmental Studies (NIES).</title>
        <authorList>
            <person name="Hirose Y."/>
            <person name="Shimura Y."/>
            <person name="Fujisawa T."/>
            <person name="Nakamura Y."/>
            <person name="Kawachi M."/>
        </authorList>
    </citation>
    <scope>NUCLEOTIDE SEQUENCE [LARGE SCALE GENOMIC DNA]</scope>
    <source>
        <strain evidence="8 9">NIES-4072</strain>
    </source>
</reference>
<dbReference type="PANTHER" id="PTHR44591">
    <property type="entry name" value="STRESS RESPONSE REGULATOR PROTEIN 1"/>
    <property type="match status" value="1"/>
</dbReference>
<dbReference type="AlphaFoldDB" id="A0A2R5FWI1"/>
<dbReference type="FunFam" id="3.40.50.2300:FF:000001">
    <property type="entry name" value="DNA-binding response regulator PhoB"/>
    <property type="match status" value="1"/>
</dbReference>
<dbReference type="CDD" id="cd17574">
    <property type="entry name" value="REC_OmpR"/>
    <property type="match status" value="1"/>
</dbReference>
<dbReference type="GO" id="GO:0000160">
    <property type="term" value="P:phosphorelay signal transduction system"/>
    <property type="evidence" value="ECO:0007669"/>
    <property type="project" value="UniProtKB-KW"/>
</dbReference>
<keyword evidence="3" id="KW-0805">Transcription regulation</keyword>
<keyword evidence="1 6" id="KW-0597">Phosphoprotein</keyword>
<dbReference type="EMBL" id="BDUD01000002">
    <property type="protein sequence ID" value="GBG23112.1"/>
    <property type="molecule type" value="Genomic_DNA"/>
</dbReference>
<keyword evidence="9" id="KW-1185">Reference proteome</keyword>
<dbReference type="PROSITE" id="PS50110">
    <property type="entry name" value="RESPONSE_REGULATORY"/>
    <property type="match status" value="1"/>
</dbReference>
<keyword evidence="5" id="KW-0804">Transcription</keyword>
<dbReference type="PANTHER" id="PTHR44591:SF3">
    <property type="entry name" value="RESPONSE REGULATORY DOMAIN-CONTAINING PROTEIN"/>
    <property type="match status" value="1"/>
</dbReference>
<gene>
    <name evidence="8" type="ORF">NIES4072_68240</name>
</gene>
<dbReference type="Proteomes" id="UP000245124">
    <property type="component" value="Unassembled WGS sequence"/>
</dbReference>
<comment type="caution">
    <text evidence="8">The sequence shown here is derived from an EMBL/GenBank/DDBJ whole genome shotgun (WGS) entry which is preliminary data.</text>
</comment>
<keyword evidence="2" id="KW-0902">Two-component regulatory system</keyword>
<dbReference type="SMART" id="SM00448">
    <property type="entry name" value="REC"/>
    <property type="match status" value="1"/>
</dbReference>
<evidence type="ECO:0000256" key="2">
    <source>
        <dbReference type="ARBA" id="ARBA00023012"/>
    </source>
</evidence>
<dbReference type="SUPFAM" id="SSF52172">
    <property type="entry name" value="CheY-like"/>
    <property type="match status" value="1"/>
</dbReference>
<organism evidence="8 9">
    <name type="scientific">Nostoc commune NIES-4072</name>
    <dbReference type="NCBI Taxonomy" id="2005467"/>
    <lineage>
        <taxon>Bacteria</taxon>
        <taxon>Bacillati</taxon>
        <taxon>Cyanobacteriota</taxon>
        <taxon>Cyanophyceae</taxon>
        <taxon>Nostocales</taxon>
        <taxon>Nostocaceae</taxon>
        <taxon>Nostoc</taxon>
    </lineage>
</organism>
<sequence length="122" mass="13484">MVESSRWKGTALRNLSGDKGTILVVDDEASIRRILQTRLEMIGYSVVTASDGEEALSAFSLLTPDLIVLDVMMPKLDGYGVCQELRKQSDVPIIMLTALADVADRIKPIRNSQFAVRNFGRN</sequence>
<proteinExistence type="predicted"/>
<evidence type="ECO:0000256" key="6">
    <source>
        <dbReference type="PROSITE-ProRule" id="PRU00169"/>
    </source>
</evidence>
<feature type="domain" description="Response regulatory" evidence="7">
    <location>
        <begin position="21"/>
        <end position="122"/>
    </location>
</feature>
<dbReference type="InterPro" id="IPR050595">
    <property type="entry name" value="Bact_response_regulator"/>
</dbReference>
<dbReference type="GO" id="GO:0003677">
    <property type="term" value="F:DNA binding"/>
    <property type="evidence" value="ECO:0007669"/>
    <property type="project" value="UniProtKB-KW"/>
</dbReference>
<evidence type="ECO:0000313" key="8">
    <source>
        <dbReference type="EMBL" id="GBG23112.1"/>
    </source>
</evidence>
<protein>
    <submittedName>
        <fullName evidence="8">Two component transcriptional regulator</fullName>
    </submittedName>
</protein>